<dbReference type="GO" id="GO:0070062">
    <property type="term" value="C:extracellular exosome"/>
    <property type="evidence" value="ECO:0007669"/>
    <property type="project" value="TreeGrafter"/>
</dbReference>
<dbReference type="Proteomes" id="UP000556200">
    <property type="component" value="Unassembled WGS sequence"/>
</dbReference>
<evidence type="ECO:0000256" key="7">
    <source>
        <dbReference type="SAM" id="MobiDB-lite"/>
    </source>
</evidence>
<dbReference type="Pfam" id="PF23031">
    <property type="entry name" value="GBD_ELAPOR1"/>
    <property type="match status" value="1"/>
</dbReference>
<evidence type="ECO:0000256" key="8">
    <source>
        <dbReference type="SAM" id="Phobius"/>
    </source>
</evidence>
<dbReference type="InterPro" id="IPR044865">
    <property type="entry name" value="MRH_dom"/>
</dbReference>
<dbReference type="InterPro" id="IPR056607">
    <property type="entry name" value="Elapor1/2_MRH"/>
</dbReference>
<dbReference type="InterPro" id="IPR056610">
    <property type="entry name" value="Elapor1/2_TNFR-like"/>
</dbReference>
<dbReference type="GO" id="GO:0000045">
    <property type="term" value="P:autophagosome assembly"/>
    <property type="evidence" value="ECO:0007669"/>
    <property type="project" value="TreeGrafter"/>
</dbReference>
<dbReference type="GO" id="GO:0005886">
    <property type="term" value="C:plasma membrane"/>
    <property type="evidence" value="ECO:0007669"/>
    <property type="project" value="TreeGrafter"/>
</dbReference>
<keyword evidence="4 8" id="KW-0472">Membrane</keyword>
<evidence type="ECO:0000256" key="6">
    <source>
        <dbReference type="ARBA" id="ARBA00046288"/>
    </source>
</evidence>
<proteinExistence type="predicted"/>
<keyword evidence="5" id="KW-1015">Disulfide bond</keyword>
<dbReference type="GO" id="GO:0005764">
    <property type="term" value="C:lysosome"/>
    <property type="evidence" value="ECO:0007669"/>
    <property type="project" value="TreeGrafter"/>
</dbReference>
<dbReference type="InterPro" id="IPR056609">
    <property type="entry name" value="Elapor1-like_3rd"/>
</dbReference>
<dbReference type="InterPro" id="IPR039181">
    <property type="entry name" value="Elapor1/2"/>
</dbReference>
<dbReference type="InterPro" id="IPR056608">
    <property type="entry name" value="Elapor1/2_GBD"/>
</dbReference>
<dbReference type="GO" id="GO:0044090">
    <property type="term" value="P:positive regulation of vacuole organization"/>
    <property type="evidence" value="ECO:0007669"/>
    <property type="project" value="TreeGrafter"/>
</dbReference>
<gene>
    <name evidence="10" type="ORF">NEOCIN_R02741</name>
</gene>
<feature type="non-terminal residue" evidence="10">
    <location>
        <position position="1"/>
    </location>
</feature>
<feature type="domain" description="MRH" evidence="9">
    <location>
        <begin position="501"/>
        <end position="699"/>
    </location>
</feature>
<dbReference type="Pfam" id="PF23091">
    <property type="entry name" value="TNFR_ELAPOR1_6th"/>
    <property type="match status" value="1"/>
</dbReference>
<evidence type="ECO:0000256" key="4">
    <source>
        <dbReference type="ARBA" id="ARBA00023136"/>
    </source>
</evidence>
<evidence type="ECO:0000313" key="11">
    <source>
        <dbReference type="Proteomes" id="UP000556200"/>
    </source>
</evidence>
<accession>A0A7K4RFU5</accession>
<dbReference type="EMBL" id="VYZA01004297">
    <property type="protein sequence ID" value="NWQ72244.1"/>
    <property type="molecule type" value="Genomic_DNA"/>
</dbReference>
<dbReference type="GO" id="GO:0005770">
    <property type="term" value="C:late endosome"/>
    <property type="evidence" value="ECO:0007669"/>
    <property type="project" value="TreeGrafter"/>
</dbReference>
<dbReference type="Pfam" id="PF23087">
    <property type="entry name" value="MRH_ELAPOR1_9th"/>
    <property type="match status" value="1"/>
</dbReference>
<keyword evidence="2" id="KW-0732">Signal</keyword>
<dbReference type="SUPFAM" id="SSF57184">
    <property type="entry name" value="Growth factor receptor domain"/>
    <property type="match status" value="1"/>
</dbReference>
<keyword evidence="3 8" id="KW-1133">Transmembrane helix</keyword>
<keyword evidence="11" id="KW-1185">Reference proteome</keyword>
<feature type="region of interest" description="Disordered" evidence="7">
    <location>
        <begin position="835"/>
        <end position="854"/>
    </location>
</feature>
<feature type="non-terminal residue" evidence="10">
    <location>
        <position position="854"/>
    </location>
</feature>
<comment type="subcellular location">
    <subcellularLocation>
        <location evidence="6">Endomembrane system</location>
        <topology evidence="6">Single-pass type I membrane protein</topology>
    </subcellularLocation>
</comment>
<dbReference type="PANTHER" id="PTHR22727:SF13">
    <property type="entry name" value="ENDOSOME_LYSOSOME-ASSOCIATED APOPTOSIS AND AUTOPHAGY REGULATOR 1"/>
    <property type="match status" value="1"/>
</dbReference>
<evidence type="ECO:0000256" key="1">
    <source>
        <dbReference type="ARBA" id="ARBA00022692"/>
    </source>
</evidence>
<organism evidence="10 11">
    <name type="scientific">Neopipo cinnamomea</name>
    <dbReference type="NCBI Taxonomy" id="456388"/>
    <lineage>
        <taxon>Eukaryota</taxon>
        <taxon>Metazoa</taxon>
        <taxon>Chordata</taxon>
        <taxon>Craniata</taxon>
        <taxon>Vertebrata</taxon>
        <taxon>Euteleostomi</taxon>
        <taxon>Archelosauria</taxon>
        <taxon>Archosauria</taxon>
        <taxon>Dinosauria</taxon>
        <taxon>Saurischia</taxon>
        <taxon>Theropoda</taxon>
        <taxon>Coelurosauria</taxon>
        <taxon>Aves</taxon>
        <taxon>Neognathae</taxon>
        <taxon>Neoaves</taxon>
        <taxon>Telluraves</taxon>
        <taxon>Australaves</taxon>
        <taxon>Passeriformes</taxon>
        <taxon>Tyrannidae</taxon>
        <taxon>Neopipo</taxon>
    </lineage>
</organism>
<evidence type="ECO:0000256" key="3">
    <source>
        <dbReference type="ARBA" id="ARBA00022989"/>
    </source>
</evidence>
<feature type="compositionally biased region" description="Polar residues" evidence="7">
    <location>
        <begin position="843"/>
        <end position="854"/>
    </location>
</feature>
<dbReference type="SMART" id="SM01411">
    <property type="entry name" value="Ephrin_rec_like"/>
    <property type="match status" value="4"/>
</dbReference>
<dbReference type="Pfam" id="PF23089">
    <property type="entry name" value="ELAPOR1_C"/>
    <property type="match status" value="1"/>
</dbReference>
<dbReference type="GO" id="GO:0005802">
    <property type="term" value="C:trans-Golgi network"/>
    <property type="evidence" value="ECO:0007669"/>
    <property type="project" value="TreeGrafter"/>
</dbReference>
<evidence type="ECO:0000259" key="9">
    <source>
        <dbReference type="PROSITE" id="PS51914"/>
    </source>
</evidence>
<evidence type="ECO:0000313" key="10">
    <source>
        <dbReference type="EMBL" id="NWQ72244.1"/>
    </source>
</evidence>
<dbReference type="PROSITE" id="PS51914">
    <property type="entry name" value="MRH"/>
    <property type="match status" value="1"/>
</dbReference>
<name>A0A7K4RFU5_9TYRA</name>
<keyword evidence="1 8" id="KW-0812">Transmembrane</keyword>
<comment type="caution">
    <text evidence="10">The sequence shown here is derived from an EMBL/GenBank/DDBJ whole genome shotgun (WGS) entry which is preliminary data.</text>
</comment>
<dbReference type="PANTHER" id="PTHR22727">
    <property type="entry name" value="PROTEIN CBG13728"/>
    <property type="match status" value="1"/>
</dbReference>
<dbReference type="Pfam" id="PF23032">
    <property type="entry name" value="GBD_ELAPOR1-like_3rd"/>
    <property type="match status" value="1"/>
</dbReference>
<feature type="transmembrane region" description="Helical" evidence="8">
    <location>
        <begin position="748"/>
        <end position="772"/>
    </location>
</feature>
<protein>
    <submittedName>
        <fullName evidence="10">K1324 protein</fullName>
    </submittedName>
</protein>
<reference evidence="10 11" key="1">
    <citation type="submission" date="2019-09" db="EMBL/GenBank/DDBJ databases">
        <title>Bird 10,000 Genomes (B10K) Project - Family phase.</title>
        <authorList>
            <person name="Zhang G."/>
        </authorList>
    </citation>
    <scope>NUCLEOTIDE SEQUENCE [LARGE SCALE GENOMIC DNA]</scope>
    <source>
        <strain evidence="10">B10K-DU-004-15</strain>
        <tissue evidence="10">Mixed tissue sample</tissue>
    </source>
</reference>
<sequence length="854" mass="90364">AFSCKAGEFLEMQAQTCRPCAAGTYSLGTGVRFDEWDEVPRGFANVATNLELQEGPGGAAGNCTGSTWVPLGDYVASNTDECTATLMFAVSLKQAGTVTFEYIYPDSSIVFEFFVGVAFTSECFPCKPGTFAAAPGSASCQPCPADTFSGKGATACQPCEPGTYAEPGSGSCKPRPPCTDKDFFYTHTACDAGGETQLMYKWAEPKICSEELPEAARLPPSGGRSRCPPCNPGFAKGSGGSCQPCPRGSYSNGSACLSCPPGTEPALGLEYKWWNVLPPNMETTVLSGISFEYKGIAGWEVAGDFIYTAAAASDSDFMILTLVVPGFSPPSPLLEDTESREVGRITFVFETVCSVGCELYFMVGVNSRATSPVETWRGSTGRRSYTYVVQHNGTLSFTWAFQRTPYHQPGRRYTGDVAKLYSVNVTNVLGGVASFCRRCAPQPGGPCAPCPPGSALDPSSGTCRPCPPGTVLRGPPSGGTPSCHPCGPGTRSNQLRSVCYNNCSLAVPLPERTLLYEFPALGAGLALGTGPGFTPKGLRYSHRFQLSPCGHQGRKKASCADSVPQGRGGVPARRVTSFVCQAIVVPPDGSGARAALSSQPVSLGDTLLGVTTSAVLDGVVSPPELFPGSHPDLPDVIFFFRSNDVTQPCTGGRATTLRLRCDPLSPSSGTLAVPSKCPEGTCDGCTFHLLWVSPQGCPRCAPSHYRAIPGACIGGVQKTTYVWREPRLCHGGVSLPPQESRPCRSVDFWLKVGISTGTCLAVLLAALAAYFWKKTQKLEYKYSKLVMDAAAREGEAASPDSCAIMEGEDAEDELLFATEMSLFGKLRALKAKRRPDGFDSVPLKSSSSSADREL</sequence>
<dbReference type="AlphaFoldDB" id="A0A7K4RFU5"/>
<evidence type="ECO:0000256" key="5">
    <source>
        <dbReference type="ARBA" id="ARBA00023157"/>
    </source>
</evidence>
<dbReference type="InterPro" id="IPR056606">
    <property type="entry name" value="Elapor1/2_C"/>
</dbReference>
<dbReference type="InterPro" id="IPR009030">
    <property type="entry name" value="Growth_fac_rcpt_cys_sf"/>
</dbReference>
<evidence type="ECO:0000256" key="2">
    <source>
        <dbReference type="ARBA" id="ARBA00022729"/>
    </source>
</evidence>
<dbReference type="Gene3D" id="2.10.50.10">
    <property type="entry name" value="Tumor Necrosis Factor Receptor, subunit A, domain 2"/>
    <property type="match status" value="1"/>
</dbReference>